<keyword evidence="1" id="KW-0732">Signal</keyword>
<dbReference type="EMBL" id="BMAT01002529">
    <property type="protein sequence ID" value="GFS08628.1"/>
    <property type="molecule type" value="Genomic_DNA"/>
</dbReference>
<feature type="chain" id="PRO_5043562473" evidence="1">
    <location>
        <begin position="31"/>
        <end position="548"/>
    </location>
</feature>
<sequence>MELDLSCVPILFRHMEMVFLLLVMPSLAWGECLPNPVIVKRSGDYTACSIDKVHQYNITSTRSVPSVTYCGSLCLSDTSCTSFNIIDDGSLSEVREAVLSGATVRLLWEPYPQSADDSLYKAAIYAVDSVKLQDYAPYLTANIYTFASTLSNTPLWEYVKMDTSGNLETKLSNGTSASYSSNSFTWLVQGMSSECFQQEALSHNGAVSKPAFSVHGAQRTGQVSDIIAVLSRGSTARVVSHFGTAGSLAYPAYSLSATDTIDFLSSMSTWIPGEETDFYLPLRIHKLNFSSKASTFETFLDMDTADGGYYEDFAKNTYLTKTEVFLDPCWELKWSVDDQVNTLQGSRESLVSALRSGARLLMVFQQSVFEAEMIELYDDGYFDAYSKMGVAQNAGYTWVKVVANAFGTWQVGNDRDDTPGPRDFYTDKRERPFRLKIESGSVVEGDWAEARKRLKSGLLPRAIVKISSVKSYILEVEAVALNHEYSNTYMQSYRVPDGDGFKVYLFGLDQYMRVDIGSYRGNGANVKPPWTVNSITLLFEDYPLTHEP</sequence>
<evidence type="ECO:0000256" key="1">
    <source>
        <dbReference type="SAM" id="SignalP"/>
    </source>
</evidence>
<accession>A0AAV4IEV1</accession>
<protein>
    <submittedName>
        <fullName evidence="2">Uncharacterized protein</fullName>
    </submittedName>
</protein>
<keyword evidence="3" id="KW-1185">Reference proteome</keyword>
<dbReference type="AlphaFoldDB" id="A0AAV4IEV1"/>
<evidence type="ECO:0000313" key="2">
    <source>
        <dbReference type="EMBL" id="GFS08628.1"/>
    </source>
</evidence>
<proteinExistence type="predicted"/>
<feature type="signal peptide" evidence="1">
    <location>
        <begin position="1"/>
        <end position="30"/>
    </location>
</feature>
<comment type="caution">
    <text evidence="2">The sequence shown here is derived from an EMBL/GenBank/DDBJ whole genome shotgun (WGS) entry which is preliminary data.</text>
</comment>
<dbReference type="Proteomes" id="UP000762676">
    <property type="component" value="Unassembled WGS sequence"/>
</dbReference>
<reference evidence="2 3" key="1">
    <citation type="journal article" date="2021" name="Elife">
        <title>Chloroplast acquisition without the gene transfer in kleptoplastic sea slugs, Plakobranchus ocellatus.</title>
        <authorList>
            <person name="Maeda T."/>
            <person name="Takahashi S."/>
            <person name="Yoshida T."/>
            <person name="Shimamura S."/>
            <person name="Takaki Y."/>
            <person name="Nagai Y."/>
            <person name="Toyoda A."/>
            <person name="Suzuki Y."/>
            <person name="Arimoto A."/>
            <person name="Ishii H."/>
            <person name="Satoh N."/>
            <person name="Nishiyama T."/>
            <person name="Hasebe M."/>
            <person name="Maruyama T."/>
            <person name="Minagawa J."/>
            <person name="Obokata J."/>
            <person name="Shigenobu S."/>
        </authorList>
    </citation>
    <scope>NUCLEOTIDE SEQUENCE [LARGE SCALE GENOMIC DNA]</scope>
</reference>
<gene>
    <name evidence="2" type="ORF">ElyMa_001279000</name>
</gene>
<organism evidence="2 3">
    <name type="scientific">Elysia marginata</name>
    <dbReference type="NCBI Taxonomy" id="1093978"/>
    <lineage>
        <taxon>Eukaryota</taxon>
        <taxon>Metazoa</taxon>
        <taxon>Spiralia</taxon>
        <taxon>Lophotrochozoa</taxon>
        <taxon>Mollusca</taxon>
        <taxon>Gastropoda</taxon>
        <taxon>Heterobranchia</taxon>
        <taxon>Euthyneura</taxon>
        <taxon>Panpulmonata</taxon>
        <taxon>Sacoglossa</taxon>
        <taxon>Placobranchoidea</taxon>
        <taxon>Plakobranchidae</taxon>
        <taxon>Elysia</taxon>
    </lineage>
</organism>
<name>A0AAV4IEV1_9GAST</name>
<evidence type="ECO:0000313" key="3">
    <source>
        <dbReference type="Proteomes" id="UP000762676"/>
    </source>
</evidence>